<sequence length="265" mass="27016">MTSTTALPTHPRSGLLAIGWRKPRRARGETEPQPIWPIAGGSGTGDAGAGGDGGDGGAGDDGGSGAGDDGGDPTPLEQQALDAIASLKAAGAQIPDALNAVVKEFRDARKEAGNHRTAKTAEKQRADAAEAQLSAVLKALGVDGDDPPDADQLQAALTDTKSEAKQSRIELAAYKAAAKPKGDRPAVDADALLDSATFLKSLSKLDPSSDTFEADLESAIKTAADNNPLLVAPPGGGRRGPGQGPRQTPESRPKSMNEAIAARYK</sequence>
<name>A0A6N9YN84_9ACTN</name>
<reference evidence="2 3" key="1">
    <citation type="submission" date="2020-02" db="EMBL/GenBank/DDBJ databases">
        <authorList>
            <person name="Li X.-J."/>
            <person name="Feng X.-M."/>
        </authorList>
    </citation>
    <scope>NUCLEOTIDE SEQUENCE [LARGE SCALE GENOMIC DNA]</scope>
    <source>
        <strain evidence="2 3">CGMCC 4.7225</strain>
    </source>
</reference>
<evidence type="ECO:0000313" key="3">
    <source>
        <dbReference type="Proteomes" id="UP000469185"/>
    </source>
</evidence>
<gene>
    <name evidence="2" type="ORF">G1H11_14175</name>
</gene>
<dbReference type="AlphaFoldDB" id="A0A6N9YN84"/>
<evidence type="ECO:0000313" key="2">
    <source>
        <dbReference type="EMBL" id="NED96453.1"/>
    </source>
</evidence>
<organism evidence="2 3">
    <name type="scientific">Phytoactinopolyspora alkaliphila</name>
    <dbReference type="NCBI Taxonomy" id="1783498"/>
    <lineage>
        <taxon>Bacteria</taxon>
        <taxon>Bacillati</taxon>
        <taxon>Actinomycetota</taxon>
        <taxon>Actinomycetes</taxon>
        <taxon>Jiangellales</taxon>
        <taxon>Jiangellaceae</taxon>
        <taxon>Phytoactinopolyspora</taxon>
    </lineage>
</organism>
<dbReference type="EMBL" id="JAAGOB010000007">
    <property type="protein sequence ID" value="NED96453.1"/>
    <property type="molecule type" value="Genomic_DNA"/>
</dbReference>
<dbReference type="RefSeq" id="WP_163819158.1">
    <property type="nucleotide sequence ID" value="NZ_JAAGOB010000007.1"/>
</dbReference>
<proteinExistence type="predicted"/>
<keyword evidence="3" id="KW-1185">Reference proteome</keyword>
<feature type="region of interest" description="Disordered" evidence="1">
    <location>
        <begin position="224"/>
        <end position="265"/>
    </location>
</feature>
<feature type="region of interest" description="Disordered" evidence="1">
    <location>
        <begin position="1"/>
        <end position="78"/>
    </location>
</feature>
<comment type="caution">
    <text evidence="2">The sequence shown here is derived from an EMBL/GenBank/DDBJ whole genome shotgun (WGS) entry which is preliminary data.</text>
</comment>
<evidence type="ECO:0000256" key="1">
    <source>
        <dbReference type="SAM" id="MobiDB-lite"/>
    </source>
</evidence>
<protein>
    <submittedName>
        <fullName evidence="2">Uncharacterized protein</fullName>
    </submittedName>
</protein>
<feature type="compositionally biased region" description="Gly residues" evidence="1">
    <location>
        <begin position="234"/>
        <end position="243"/>
    </location>
</feature>
<accession>A0A6N9YN84</accession>
<feature type="compositionally biased region" description="Gly residues" evidence="1">
    <location>
        <begin position="40"/>
        <end position="68"/>
    </location>
</feature>
<dbReference type="Proteomes" id="UP000469185">
    <property type="component" value="Unassembled WGS sequence"/>
</dbReference>